<accession>A0A0F9YH35</accession>
<dbReference type="AlphaFoldDB" id="A0A0F9YH35"/>
<dbReference type="EMBL" id="LAZR01000002">
    <property type="protein sequence ID" value="KKO11597.1"/>
    <property type="molecule type" value="Genomic_DNA"/>
</dbReference>
<evidence type="ECO:0008006" key="2">
    <source>
        <dbReference type="Google" id="ProtNLM"/>
    </source>
</evidence>
<dbReference type="InterPro" id="IPR027417">
    <property type="entry name" value="P-loop_NTPase"/>
</dbReference>
<proteinExistence type="predicted"/>
<name>A0A0F9YH35_9ZZZZ</name>
<protein>
    <recommendedName>
        <fullName evidence="2">CobQ/CobB/MinD/ParA nucleotide binding domain-containing protein</fullName>
    </recommendedName>
</protein>
<organism evidence="1">
    <name type="scientific">marine sediment metagenome</name>
    <dbReference type="NCBI Taxonomy" id="412755"/>
    <lineage>
        <taxon>unclassified sequences</taxon>
        <taxon>metagenomes</taxon>
        <taxon>ecological metagenomes</taxon>
    </lineage>
</organism>
<dbReference type="SUPFAM" id="SSF52540">
    <property type="entry name" value="P-loop containing nucleoside triphosphate hydrolases"/>
    <property type="match status" value="1"/>
</dbReference>
<dbReference type="Gene3D" id="3.40.50.300">
    <property type="entry name" value="P-loop containing nucleotide triphosphate hydrolases"/>
    <property type="match status" value="1"/>
</dbReference>
<comment type="caution">
    <text evidence="1">The sequence shown here is derived from an EMBL/GenBank/DDBJ whole genome shotgun (WGS) entry which is preliminary data.</text>
</comment>
<gene>
    <name evidence="1" type="ORF">LCGC14_0010910</name>
</gene>
<reference evidence="1" key="1">
    <citation type="journal article" date="2015" name="Nature">
        <title>Complex archaea that bridge the gap between prokaryotes and eukaryotes.</title>
        <authorList>
            <person name="Spang A."/>
            <person name="Saw J.H."/>
            <person name="Jorgensen S.L."/>
            <person name="Zaremba-Niedzwiedzka K."/>
            <person name="Martijn J."/>
            <person name="Lind A.E."/>
            <person name="van Eijk R."/>
            <person name="Schleper C."/>
            <person name="Guy L."/>
            <person name="Ettema T.J."/>
        </authorList>
    </citation>
    <scope>NUCLEOTIDE SEQUENCE</scope>
</reference>
<evidence type="ECO:0000313" key="1">
    <source>
        <dbReference type="EMBL" id="KKO11597.1"/>
    </source>
</evidence>
<sequence length="271" mass="29773">MTAQLALPQHHLILAASEKGGVGKSLLSLGVCDWLSLAGNPPSVIQIDRQRRLADALGGDVLTIASDPAAARVNPEIEVQRFSPLLERIEQTHSTSPVLIDVGAGECDRFATWASLVDLEEDLLDWDIQCHILIPFLAEAESIRQAAWTAERLQKTLPSASFYLVENRRDGMLSQKNSQSSAAEAAKKYLNPWFKKSGRITLPAIPAGSWRSFESANCRFIDVVDMTTAETMALTGLPRAESKIARGDISQWLVSVFDQLDKTFTINEART</sequence>